<feature type="compositionally biased region" description="Basic and acidic residues" evidence="1">
    <location>
        <begin position="52"/>
        <end position="63"/>
    </location>
</feature>
<feature type="domain" description="DUF6594" evidence="3">
    <location>
        <begin position="70"/>
        <end position="409"/>
    </location>
</feature>
<feature type="region of interest" description="Disordered" evidence="1">
    <location>
        <begin position="283"/>
        <end position="318"/>
    </location>
</feature>
<feature type="region of interest" description="Disordered" evidence="1">
    <location>
        <begin position="1"/>
        <end position="63"/>
    </location>
</feature>
<feature type="compositionally biased region" description="Polar residues" evidence="1">
    <location>
        <begin position="17"/>
        <end position="31"/>
    </location>
</feature>
<comment type="caution">
    <text evidence="4">The sequence shown here is derived from an EMBL/GenBank/DDBJ whole genome shotgun (WGS) entry which is preliminary data.</text>
</comment>
<evidence type="ECO:0000256" key="1">
    <source>
        <dbReference type="SAM" id="MobiDB-lite"/>
    </source>
</evidence>
<dbReference type="AlphaFoldDB" id="A0A559MDF0"/>
<organism evidence="4 5">
    <name type="scientific">Lachnellula willkommii</name>
    <dbReference type="NCBI Taxonomy" id="215461"/>
    <lineage>
        <taxon>Eukaryota</taxon>
        <taxon>Fungi</taxon>
        <taxon>Dikarya</taxon>
        <taxon>Ascomycota</taxon>
        <taxon>Pezizomycotina</taxon>
        <taxon>Leotiomycetes</taxon>
        <taxon>Helotiales</taxon>
        <taxon>Lachnaceae</taxon>
        <taxon>Lachnellula</taxon>
    </lineage>
</organism>
<feature type="transmembrane region" description="Helical" evidence="2">
    <location>
        <begin position="395"/>
        <end position="417"/>
    </location>
</feature>
<name>A0A559MDF0_9HELO</name>
<evidence type="ECO:0000313" key="4">
    <source>
        <dbReference type="EMBL" id="TVY90971.1"/>
    </source>
</evidence>
<evidence type="ECO:0000313" key="5">
    <source>
        <dbReference type="Proteomes" id="UP000315522"/>
    </source>
</evidence>
<keyword evidence="2" id="KW-0472">Membrane</keyword>
<evidence type="ECO:0000259" key="3">
    <source>
        <dbReference type="Pfam" id="PF20237"/>
    </source>
</evidence>
<keyword evidence="5" id="KW-1185">Reference proteome</keyword>
<proteinExistence type="predicted"/>
<dbReference type="PANTHER" id="PTHR34502:SF5">
    <property type="entry name" value="DUF6594 DOMAIN-CONTAINING PROTEIN"/>
    <property type="match status" value="1"/>
</dbReference>
<dbReference type="EMBL" id="QGML01000687">
    <property type="protein sequence ID" value="TVY90971.1"/>
    <property type="molecule type" value="Genomic_DNA"/>
</dbReference>
<reference evidence="4 5" key="1">
    <citation type="submission" date="2018-05" db="EMBL/GenBank/DDBJ databases">
        <title>Genome sequencing and assembly of the regulated plant pathogen Lachnellula willkommii and related sister species for the development of diagnostic species identification markers.</title>
        <authorList>
            <person name="Giroux E."/>
            <person name="Bilodeau G."/>
        </authorList>
    </citation>
    <scope>NUCLEOTIDE SEQUENCE [LARGE SCALE GENOMIC DNA]</scope>
    <source>
        <strain evidence="4 5">CBS 172.35</strain>
    </source>
</reference>
<protein>
    <recommendedName>
        <fullName evidence="3">DUF6594 domain-containing protein</fullName>
    </recommendedName>
</protein>
<feature type="transmembrane region" description="Helical" evidence="2">
    <location>
        <begin position="344"/>
        <end position="362"/>
    </location>
</feature>
<dbReference type="Pfam" id="PF20237">
    <property type="entry name" value="DUF6594"/>
    <property type="match status" value="1"/>
</dbReference>
<feature type="compositionally biased region" description="Basic and acidic residues" evidence="1">
    <location>
        <begin position="283"/>
        <end position="294"/>
    </location>
</feature>
<keyword evidence="2" id="KW-1133">Transmembrane helix</keyword>
<gene>
    <name evidence="4" type="ORF">LAWI1_G003651</name>
</gene>
<accession>A0A559MDF0</accession>
<sequence>MTITGSRHSTSSHESDLSATVCNPSTTQSSPKGPDFPPEAAARLSSSTSSSRSDEEYDVRNDLDHPVEGWPRVALLMAKTPDFAAFSRFRDLNVKNLLYYQAQLTRLRRKLHEQEYDDARDRGEDDEVRKYANRADFLMTAEGSTQLELVLEIRGLLKEYNEALLQYSQVSALPEPDTYNMKNFRKWLRHADEGNFKIQGDGEQNTWGNLYEDPDEEGFSPWKRFWKLIWTLIWTQAPPTSDLDLVVTRTPRKIDGFTRWVACYFIPFYEDFTRYREEKRAEKQLKHGTTDMEKQPQGLKKRLSKRSSRKSQPVAPQDWLPKAEKQETLATWSEKGMLRFTNSVSTVVACLLPTIAITVLTQVHGTRNLLLCIAGFAVIFAVGLIFLTNGTSSRVDIFTATAAFSAVLVVFISVPVVNVQGSATLGN</sequence>
<feature type="compositionally biased region" description="Basic residues" evidence="1">
    <location>
        <begin position="299"/>
        <end position="309"/>
    </location>
</feature>
<feature type="transmembrane region" description="Helical" evidence="2">
    <location>
        <begin position="368"/>
        <end position="388"/>
    </location>
</feature>
<dbReference type="PANTHER" id="PTHR34502">
    <property type="entry name" value="DUF6594 DOMAIN-CONTAINING PROTEIN-RELATED"/>
    <property type="match status" value="1"/>
</dbReference>
<keyword evidence="2" id="KW-0812">Transmembrane</keyword>
<dbReference type="Proteomes" id="UP000315522">
    <property type="component" value="Unassembled WGS sequence"/>
</dbReference>
<evidence type="ECO:0000256" key="2">
    <source>
        <dbReference type="SAM" id="Phobius"/>
    </source>
</evidence>
<dbReference type="InterPro" id="IPR046529">
    <property type="entry name" value="DUF6594"/>
</dbReference>